<reference evidence="2" key="1">
    <citation type="journal article" date="2023" name="Microb. Genom.">
        <title>Mesoterricola silvestris gen. nov., sp. nov., Mesoterricola sediminis sp. nov., Geothrix oryzae sp. nov., Geothrix edaphica sp. nov., Geothrix rubra sp. nov., and Geothrix limicola sp. nov., six novel members of Acidobacteriota isolated from soils.</title>
        <authorList>
            <person name="Weisberg A.J."/>
            <person name="Pearce E."/>
            <person name="Kramer C.G."/>
            <person name="Chang J.H."/>
            <person name="Clarke C.R."/>
        </authorList>
    </citation>
    <scope>NUCLEOTIDE SEQUENCE</scope>
    <source>
        <strain evidence="2">ND06-05F</strain>
    </source>
</reference>
<accession>A0AAJ2UKG3</accession>
<organism evidence="2 3">
    <name type="scientific">Streptomyces europaeiscabiei</name>
    <dbReference type="NCBI Taxonomy" id="146819"/>
    <lineage>
        <taxon>Bacteria</taxon>
        <taxon>Bacillati</taxon>
        <taxon>Actinomycetota</taxon>
        <taxon>Actinomycetes</taxon>
        <taxon>Kitasatosporales</taxon>
        <taxon>Streptomycetaceae</taxon>
        <taxon>Streptomyces</taxon>
    </lineage>
</organism>
<keyword evidence="1" id="KW-0472">Membrane</keyword>
<feature type="transmembrane region" description="Helical" evidence="1">
    <location>
        <begin position="12"/>
        <end position="31"/>
    </location>
</feature>
<dbReference type="RefSeq" id="WP_319690065.1">
    <property type="nucleotide sequence ID" value="NZ_JARAWN010000026.1"/>
</dbReference>
<keyword evidence="1" id="KW-1133">Transmembrane helix</keyword>
<evidence type="ECO:0000256" key="1">
    <source>
        <dbReference type="SAM" id="Phobius"/>
    </source>
</evidence>
<protein>
    <submittedName>
        <fullName evidence="2">LAETG motif-containing sortase-dependent surface protein</fullName>
    </submittedName>
</protein>
<dbReference type="AlphaFoldDB" id="A0AAJ2UKG3"/>
<dbReference type="NCBIfam" id="TIGR01167">
    <property type="entry name" value="LPXTG_anchor"/>
    <property type="match status" value="1"/>
</dbReference>
<dbReference type="Proteomes" id="UP001273589">
    <property type="component" value="Unassembled WGS sequence"/>
</dbReference>
<dbReference type="NCBIfam" id="NF041528">
    <property type="entry name" value="strep_LAETG"/>
    <property type="match status" value="1"/>
</dbReference>
<sequence>MAETGASSSTPVLAGAGLAVAAVGAAAVYLAQAPHE</sequence>
<name>A0AAJ2UKG3_9ACTN</name>
<gene>
    <name evidence="2" type="ORF">PV367_07005</name>
</gene>
<comment type="caution">
    <text evidence="2">The sequence shown here is derived from an EMBL/GenBank/DDBJ whole genome shotgun (WGS) entry which is preliminary data.</text>
</comment>
<evidence type="ECO:0000313" key="3">
    <source>
        <dbReference type="Proteomes" id="UP001273589"/>
    </source>
</evidence>
<dbReference type="EMBL" id="JARAWN010000026">
    <property type="protein sequence ID" value="MDX3129556.1"/>
    <property type="molecule type" value="Genomic_DNA"/>
</dbReference>
<proteinExistence type="predicted"/>
<keyword evidence="1" id="KW-0812">Transmembrane</keyword>
<evidence type="ECO:0000313" key="2">
    <source>
        <dbReference type="EMBL" id="MDX3129556.1"/>
    </source>
</evidence>